<evidence type="ECO:0000256" key="4">
    <source>
        <dbReference type="ARBA" id="ARBA00022771"/>
    </source>
</evidence>
<feature type="domain" description="RING-type" evidence="12">
    <location>
        <begin position="329"/>
        <end position="367"/>
    </location>
</feature>
<dbReference type="InterPro" id="IPR017907">
    <property type="entry name" value="Znf_RING_CS"/>
</dbReference>
<evidence type="ECO:0000313" key="13">
    <source>
        <dbReference type="EMBL" id="KAJ6251692.1"/>
    </source>
</evidence>
<name>A0ABQ8Z473_9EUKA</name>
<keyword evidence="7 11" id="KW-1133">Transmembrane helix</keyword>
<dbReference type="PROSITE" id="PS50089">
    <property type="entry name" value="ZF_RING_2"/>
    <property type="match status" value="1"/>
</dbReference>
<dbReference type="InterPro" id="IPR018957">
    <property type="entry name" value="Znf_C3HC4_RING-type"/>
</dbReference>
<evidence type="ECO:0000313" key="14">
    <source>
        <dbReference type="Proteomes" id="UP001150062"/>
    </source>
</evidence>
<evidence type="ECO:0000256" key="3">
    <source>
        <dbReference type="ARBA" id="ARBA00022723"/>
    </source>
</evidence>
<feature type="compositionally biased region" description="Acidic residues" evidence="10">
    <location>
        <begin position="48"/>
        <end position="57"/>
    </location>
</feature>
<evidence type="ECO:0000256" key="8">
    <source>
        <dbReference type="ARBA" id="ARBA00023136"/>
    </source>
</evidence>
<protein>
    <recommendedName>
        <fullName evidence="12">RING-type domain-containing protein</fullName>
    </recommendedName>
</protein>
<dbReference type="EMBL" id="JAOAOG010000055">
    <property type="protein sequence ID" value="KAJ6251692.1"/>
    <property type="molecule type" value="Genomic_DNA"/>
</dbReference>
<feature type="transmembrane region" description="Helical" evidence="11">
    <location>
        <begin position="115"/>
        <end position="133"/>
    </location>
</feature>
<dbReference type="PROSITE" id="PS00518">
    <property type="entry name" value="ZF_RING_1"/>
    <property type="match status" value="1"/>
</dbReference>
<sequence>MIYHKQKSSGNESANENDIFGSIIDLNADDQNERDDQRLLPELGESYPSEENDEENEPFLNQEQENEENGGNGSIQRIKRIIGGMNSNNFLKFSGKQEILNLILLFVFVVEKIHIILTIIFFEVTIIICNNYIRKFTLKLITKSQANEDLRKKSESKFLFLKILSWITTAILALVYFQVLIKLKLYKMMVFLWPINPKPPLIFTQTLFITYLADRLAICFNIVANSIAILTLPLQFIKNSIKFRSLLSSIVHTFVLYRALLPIRAWSVYLSMKSQHGTITWTIQMSYLVIKFFICLNVLKGTIQRWQEYITEAPLVGTKIDNRQRQIICSSCNQAASLPVKISCNHTFCHECILLHEELNQNCPVCDNPIQPFKKFLTKNGSSDTTLRIF</sequence>
<keyword evidence="3" id="KW-0479">Metal-binding</keyword>
<evidence type="ECO:0000256" key="2">
    <source>
        <dbReference type="ARBA" id="ARBA00022692"/>
    </source>
</evidence>
<dbReference type="InterPro" id="IPR044235">
    <property type="entry name" value="RNFT1/2"/>
</dbReference>
<dbReference type="PANTHER" id="PTHR15860">
    <property type="entry name" value="UNCHARACTERIZED RING FINGER-CONTAINING PROTEIN"/>
    <property type="match status" value="1"/>
</dbReference>
<evidence type="ECO:0000256" key="11">
    <source>
        <dbReference type="SAM" id="Phobius"/>
    </source>
</evidence>
<dbReference type="InterPro" id="IPR001841">
    <property type="entry name" value="Znf_RING"/>
</dbReference>
<evidence type="ECO:0000259" key="12">
    <source>
        <dbReference type="PROSITE" id="PS50089"/>
    </source>
</evidence>
<feature type="transmembrane region" description="Helical" evidence="11">
    <location>
        <begin position="159"/>
        <end position="181"/>
    </location>
</feature>
<feature type="transmembrane region" description="Helical" evidence="11">
    <location>
        <begin position="201"/>
        <end position="234"/>
    </location>
</feature>
<feature type="transmembrane region" description="Helical" evidence="11">
    <location>
        <begin position="246"/>
        <end position="267"/>
    </location>
</feature>
<keyword evidence="8 11" id="KW-0472">Membrane</keyword>
<evidence type="ECO:0000256" key="1">
    <source>
        <dbReference type="ARBA" id="ARBA00004141"/>
    </source>
</evidence>
<keyword evidence="14" id="KW-1185">Reference proteome</keyword>
<dbReference type="SUPFAM" id="SSF57850">
    <property type="entry name" value="RING/U-box"/>
    <property type="match status" value="1"/>
</dbReference>
<keyword evidence="5" id="KW-0833">Ubl conjugation pathway</keyword>
<gene>
    <name evidence="13" type="ORF">M0813_14891</name>
</gene>
<dbReference type="SMART" id="SM00184">
    <property type="entry name" value="RING"/>
    <property type="match status" value="1"/>
</dbReference>
<comment type="caution">
    <text evidence="13">The sequence shown here is derived from an EMBL/GenBank/DDBJ whole genome shotgun (WGS) entry which is preliminary data.</text>
</comment>
<organism evidence="13 14">
    <name type="scientific">Anaeramoeba flamelloides</name>
    <dbReference type="NCBI Taxonomy" id="1746091"/>
    <lineage>
        <taxon>Eukaryota</taxon>
        <taxon>Metamonada</taxon>
        <taxon>Anaeramoebidae</taxon>
        <taxon>Anaeramoeba</taxon>
    </lineage>
</organism>
<keyword evidence="4 9" id="KW-0863">Zinc-finger</keyword>
<evidence type="ECO:0000256" key="6">
    <source>
        <dbReference type="ARBA" id="ARBA00022833"/>
    </source>
</evidence>
<keyword evidence="6" id="KW-0862">Zinc</keyword>
<dbReference type="Gene3D" id="3.30.40.10">
    <property type="entry name" value="Zinc/RING finger domain, C3HC4 (zinc finger)"/>
    <property type="match status" value="1"/>
</dbReference>
<reference evidence="13" key="1">
    <citation type="submission" date="2022-08" db="EMBL/GenBank/DDBJ databases">
        <title>Novel sulfate-reducing endosymbionts in the free-living metamonad Anaeramoeba.</title>
        <authorList>
            <person name="Jerlstrom-Hultqvist J."/>
            <person name="Cepicka I."/>
            <person name="Gallot-Lavallee L."/>
            <person name="Salas-Leiva D."/>
            <person name="Curtis B.A."/>
            <person name="Zahonova K."/>
            <person name="Pipaliya S."/>
            <person name="Dacks J."/>
            <person name="Roger A.J."/>
        </authorList>
    </citation>
    <scope>NUCLEOTIDE SEQUENCE</scope>
    <source>
        <strain evidence="13">Schooner1</strain>
    </source>
</reference>
<accession>A0ABQ8Z473</accession>
<dbReference type="Proteomes" id="UP001150062">
    <property type="component" value="Unassembled WGS sequence"/>
</dbReference>
<evidence type="ECO:0000256" key="5">
    <source>
        <dbReference type="ARBA" id="ARBA00022786"/>
    </source>
</evidence>
<dbReference type="InterPro" id="IPR013083">
    <property type="entry name" value="Znf_RING/FYVE/PHD"/>
</dbReference>
<evidence type="ECO:0000256" key="7">
    <source>
        <dbReference type="ARBA" id="ARBA00022989"/>
    </source>
</evidence>
<feature type="transmembrane region" description="Helical" evidence="11">
    <location>
        <begin position="279"/>
        <end position="299"/>
    </location>
</feature>
<dbReference type="Pfam" id="PF00097">
    <property type="entry name" value="zf-C3HC4"/>
    <property type="match status" value="1"/>
</dbReference>
<keyword evidence="2 11" id="KW-0812">Transmembrane</keyword>
<evidence type="ECO:0000256" key="10">
    <source>
        <dbReference type="SAM" id="MobiDB-lite"/>
    </source>
</evidence>
<dbReference type="PANTHER" id="PTHR15860:SF0">
    <property type="entry name" value="LP20373P"/>
    <property type="match status" value="1"/>
</dbReference>
<evidence type="ECO:0000256" key="9">
    <source>
        <dbReference type="PROSITE-ProRule" id="PRU00175"/>
    </source>
</evidence>
<proteinExistence type="predicted"/>
<comment type="subcellular location">
    <subcellularLocation>
        <location evidence="1">Membrane</location>
        <topology evidence="1">Multi-pass membrane protein</topology>
    </subcellularLocation>
</comment>
<feature type="region of interest" description="Disordered" evidence="10">
    <location>
        <begin position="25"/>
        <end position="72"/>
    </location>
</feature>